<evidence type="ECO:0000313" key="4">
    <source>
        <dbReference type="Proteomes" id="UP000262917"/>
    </source>
</evidence>
<reference evidence="3 4" key="1">
    <citation type="submission" date="2018-08" db="EMBL/GenBank/DDBJ databases">
        <title>Lysobacter weifangensis sp. nov., a new member of the family 'Xanthomonadaceae', isolated from soil in a farmland.</title>
        <authorList>
            <person name="Zhao H."/>
        </authorList>
    </citation>
    <scope>NUCLEOTIDE SEQUENCE [LARGE SCALE GENOMIC DNA]</scope>
    <source>
        <strain evidence="3 4">WF-2</strain>
    </source>
</reference>
<evidence type="ECO:0000256" key="1">
    <source>
        <dbReference type="SAM" id="MobiDB-lite"/>
    </source>
</evidence>
<keyword evidence="4" id="KW-1185">Reference proteome</keyword>
<proteinExistence type="predicted"/>
<evidence type="ECO:0000313" key="3">
    <source>
        <dbReference type="EMBL" id="RFP62526.1"/>
    </source>
</evidence>
<sequence length="278" mass="27861">MPDAQDPRGRGPADWGAAFAALPQETPPAAAWSRIAARLDTRDTDATPPATATAPAGMPPVATATRHRGRRRPARAVGWLGAAAAALALVIAWPRHDAAPVAPPPGSTAPVVASAARPALPASAIASKPPAISAAGSAAAAAVAAGSRKPDADAAAIALPEAVEAARKPRYAAHTTPAPDAAQPLDALYVESARLEALLALARDDRVASAGAALLSAELDAQVADIDARLARPGLDAAQRAALWQARVDALRQAAGFESTQRILAAQGDGGALLVSVD</sequence>
<name>A0A372DSG9_9GAMM</name>
<dbReference type="OrthoDB" id="5966600at2"/>
<dbReference type="EMBL" id="QVPD01000001">
    <property type="protein sequence ID" value="RFP62526.1"/>
    <property type="molecule type" value="Genomic_DNA"/>
</dbReference>
<gene>
    <name evidence="3" type="ORF">D0Y53_01555</name>
</gene>
<dbReference type="Proteomes" id="UP000262917">
    <property type="component" value="Unassembled WGS sequence"/>
</dbReference>
<protein>
    <submittedName>
        <fullName evidence="3">Uncharacterized protein</fullName>
    </submittedName>
</protein>
<organism evidence="3 4">
    <name type="scientific">Cognatiluteimonas weifangensis</name>
    <dbReference type="NCBI Taxonomy" id="2303539"/>
    <lineage>
        <taxon>Bacteria</taxon>
        <taxon>Pseudomonadati</taxon>
        <taxon>Pseudomonadota</taxon>
        <taxon>Gammaproteobacteria</taxon>
        <taxon>Lysobacterales</taxon>
        <taxon>Lysobacteraceae</taxon>
        <taxon>Cognatiluteimonas</taxon>
    </lineage>
</organism>
<dbReference type="RefSeq" id="WP_117201347.1">
    <property type="nucleotide sequence ID" value="NZ_JBHTBK010000007.1"/>
</dbReference>
<dbReference type="AlphaFoldDB" id="A0A372DSG9"/>
<feature type="compositionally biased region" description="Low complexity" evidence="1">
    <location>
        <begin position="46"/>
        <end position="64"/>
    </location>
</feature>
<comment type="caution">
    <text evidence="3">The sequence shown here is derived from an EMBL/GenBank/DDBJ whole genome shotgun (WGS) entry which is preliminary data.</text>
</comment>
<feature type="region of interest" description="Disordered" evidence="1">
    <location>
        <begin position="44"/>
        <end position="70"/>
    </location>
</feature>
<keyword evidence="2" id="KW-0812">Transmembrane</keyword>
<keyword evidence="2" id="KW-0472">Membrane</keyword>
<feature type="transmembrane region" description="Helical" evidence="2">
    <location>
        <begin position="76"/>
        <end position="94"/>
    </location>
</feature>
<keyword evidence="2" id="KW-1133">Transmembrane helix</keyword>
<evidence type="ECO:0000256" key="2">
    <source>
        <dbReference type="SAM" id="Phobius"/>
    </source>
</evidence>
<accession>A0A372DSG9</accession>